<name>J4KTA9_9GAMM</name>
<dbReference type="AlphaFoldDB" id="J4KTA9"/>
<accession>J4KTA9</accession>
<organism evidence="1 2">
    <name type="scientific">SAR86 cluster bacterium SAR86B</name>
    <dbReference type="NCBI Taxonomy" id="1123867"/>
    <lineage>
        <taxon>Bacteria</taxon>
        <taxon>Pseudomonadati</taxon>
        <taxon>Pseudomonadota</taxon>
        <taxon>Gammaproteobacteria</taxon>
        <taxon>SAR86 cluster</taxon>
    </lineage>
</organism>
<proteinExistence type="predicted"/>
<protein>
    <submittedName>
        <fullName evidence="1">Uncharacterized protein</fullName>
    </submittedName>
</protein>
<gene>
    <name evidence="1" type="ORF">NT02SARS_1725</name>
</gene>
<evidence type="ECO:0000313" key="1">
    <source>
        <dbReference type="EMBL" id="EJP74134.1"/>
    </source>
</evidence>
<dbReference type="EMBL" id="JH611160">
    <property type="protein sequence ID" value="EJP74134.1"/>
    <property type="molecule type" value="Genomic_DNA"/>
</dbReference>
<evidence type="ECO:0000313" key="2">
    <source>
        <dbReference type="Proteomes" id="UP000010116"/>
    </source>
</evidence>
<dbReference type="HOGENOM" id="CLU_3157656_0_0_6"/>
<reference evidence="1 2" key="1">
    <citation type="journal article" date="2012" name="ISME J.">
        <title>Genomic insights to SAR86, an abundant and uncultivated marine bacterial lineage.</title>
        <authorList>
            <person name="Dupont C.L."/>
            <person name="Rusch D.B."/>
            <person name="Yooseph S."/>
            <person name="Lombardo M.J."/>
            <person name="Richter R.A."/>
            <person name="Valas R."/>
            <person name="Novotny M."/>
            <person name="Yee-Greenbaum J."/>
            <person name="Selengut J.D."/>
            <person name="Haft D.H."/>
            <person name="Halpern A.L."/>
            <person name="Lasken R.S."/>
            <person name="Nealson K."/>
            <person name="Friedman R."/>
            <person name="Venter J.C."/>
        </authorList>
    </citation>
    <scope>NUCLEOTIDE SEQUENCE [LARGE SCALE GENOMIC DNA]</scope>
</reference>
<sequence length="48" mass="5562">METSWSQIIEKIEKPIPTGIEIIEIPTNRKKDREIRQKLLSLSPDTDA</sequence>
<dbReference type="Proteomes" id="UP000010116">
    <property type="component" value="Unassembled WGS sequence"/>
</dbReference>